<dbReference type="Proteomes" id="UP000646244">
    <property type="component" value="Unassembled WGS sequence"/>
</dbReference>
<name>A0A918TBG3_STRCJ</name>
<evidence type="ECO:0000256" key="1">
    <source>
        <dbReference type="SAM" id="MobiDB-lite"/>
    </source>
</evidence>
<evidence type="ECO:0000313" key="2">
    <source>
        <dbReference type="EMBL" id="GHC32407.1"/>
    </source>
</evidence>
<proteinExistence type="predicted"/>
<evidence type="ECO:0000313" key="3">
    <source>
        <dbReference type="Proteomes" id="UP000646244"/>
    </source>
</evidence>
<sequence>MPGFWCERFLQFPAPPGRRDGPERTAPAATGGAAGGRPAHGPARRPRKTGLALPHPSTYSFLEPLSNKRTGNSSGHDRH</sequence>
<protein>
    <submittedName>
        <fullName evidence="2">Uncharacterized protein</fullName>
    </submittedName>
</protein>
<reference evidence="2" key="2">
    <citation type="submission" date="2020-09" db="EMBL/GenBank/DDBJ databases">
        <authorList>
            <person name="Sun Q."/>
            <person name="Ohkuma M."/>
        </authorList>
    </citation>
    <scope>NUCLEOTIDE SEQUENCE</scope>
    <source>
        <strain evidence="2">JCM 4633</strain>
    </source>
</reference>
<dbReference type="AlphaFoldDB" id="A0A918TBG3"/>
<accession>A0A918TBG3</accession>
<organism evidence="2 3">
    <name type="scientific">Streptomyces cinnamoneus</name>
    <name type="common">Streptoverticillium cinnamoneum</name>
    <dbReference type="NCBI Taxonomy" id="53446"/>
    <lineage>
        <taxon>Bacteria</taxon>
        <taxon>Bacillati</taxon>
        <taxon>Actinomycetota</taxon>
        <taxon>Actinomycetes</taxon>
        <taxon>Kitasatosporales</taxon>
        <taxon>Streptomycetaceae</taxon>
        <taxon>Streptomyces</taxon>
        <taxon>Streptomyces cinnamoneus group</taxon>
    </lineage>
</organism>
<reference evidence="2" key="1">
    <citation type="journal article" date="2014" name="Int. J. Syst. Evol. Microbiol.">
        <title>Complete genome sequence of Corynebacterium casei LMG S-19264T (=DSM 44701T), isolated from a smear-ripened cheese.</title>
        <authorList>
            <consortium name="US DOE Joint Genome Institute (JGI-PGF)"/>
            <person name="Walter F."/>
            <person name="Albersmeier A."/>
            <person name="Kalinowski J."/>
            <person name="Ruckert C."/>
        </authorList>
    </citation>
    <scope>NUCLEOTIDE SEQUENCE</scope>
    <source>
        <strain evidence="2">JCM 4633</strain>
    </source>
</reference>
<feature type="compositionally biased region" description="Polar residues" evidence="1">
    <location>
        <begin position="67"/>
        <end position="79"/>
    </location>
</feature>
<gene>
    <name evidence="2" type="ORF">GCM10010507_00810</name>
</gene>
<comment type="caution">
    <text evidence="2">The sequence shown here is derived from an EMBL/GenBank/DDBJ whole genome shotgun (WGS) entry which is preliminary data.</text>
</comment>
<feature type="region of interest" description="Disordered" evidence="1">
    <location>
        <begin position="11"/>
        <end position="79"/>
    </location>
</feature>
<feature type="compositionally biased region" description="Low complexity" evidence="1">
    <location>
        <begin position="24"/>
        <end position="41"/>
    </location>
</feature>
<dbReference type="EMBL" id="BMVB01000001">
    <property type="protein sequence ID" value="GHC32407.1"/>
    <property type="molecule type" value="Genomic_DNA"/>
</dbReference>